<dbReference type="Proteomes" id="UP000004699">
    <property type="component" value="Unassembled WGS sequence"/>
</dbReference>
<evidence type="ECO:0000256" key="1">
    <source>
        <dbReference type="SAM" id="Phobius"/>
    </source>
</evidence>
<evidence type="ECO:0000313" key="3">
    <source>
        <dbReference type="Proteomes" id="UP000004699"/>
    </source>
</evidence>
<keyword evidence="3" id="KW-1185">Reference proteome</keyword>
<dbReference type="EMBL" id="DS999411">
    <property type="protein sequence ID" value="EED34594.1"/>
    <property type="molecule type" value="Genomic_DNA"/>
</dbReference>
<reference evidence="3" key="1">
    <citation type="journal article" date="2013" name="BMC Microbiol.">
        <title>Taxonomy and evolution of bacteriochlorophyll a-containing members of the OM60/NOR5 clade of marine gammaproteobacteria: description of Luminiphilus syltensis gen. nov., sp. nov., reclassification of Haliea rubra as Pseudohaliea rubra gen. nov., comb. nov., and emendation of Chromatocurvus halotolerans.</title>
        <authorList>
            <person name="Spring S."/>
            <person name="Riedel T."/>
            <person name="Sproer C."/>
            <person name="Yan S."/>
            <person name="Harder J."/>
            <person name="Fuchs B.M."/>
        </authorList>
    </citation>
    <scope>NUCLEOTIDE SEQUENCE [LARGE SCALE GENOMIC DNA]</scope>
    <source>
        <strain evidence="3">NOR51-B</strain>
    </source>
</reference>
<sequence>MENAALPLLNLLILGSVFVFGLRELGKLKMQAIEVRETDRR</sequence>
<keyword evidence="1" id="KW-0472">Membrane</keyword>
<proteinExistence type="predicted"/>
<organism evidence="2 3">
    <name type="scientific">Luminiphilus syltensis NOR5-1B</name>
    <dbReference type="NCBI Taxonomy" id="565045"/>
    <lineage>
        <taxon>Bacteria</taxon>
        <taxon>Pseudomonadati</taxon>
        <taxon>Pseudomonadota</taxon>
        <taxon>Gammaproteobacteria</taxon>
        <taxon>Cellvibrionales</taxon>
        <taxon>Halieaceae</taxon>
        <taxon>Luminiphilus</taxon>
    </lineage>
</organism>
<accession>B8KTE4</accession>
<dbReference type="AlphaFoldDB" id="B8KTE4"/>
<feature type="transmembrane region" description="Helical" evidence="1">
    <location>
        <begin position="6"/>
        <end position="22"/>
    </location>
</feature>
<evidence type="ECO:0000313" key="2">
    <source>
        <dbReference type="EMBL" id="EED34594.1"/>
    </source>
</evidence>
<dbReference type="HOGENOM" id="CLU_3272380_0_0_6"/>
<keyword evidence="1" id="KW-1133">Transmembrane helix</keyword>
<keyword evidence="1" id="KW-0812">Transmembrane</keyword>
<gene>
    <name evidence="2" type="ORF">NOR51B_532</name>
</gene>
<name>B8KTE4_9GAMM</name>
<protein>
    <submittedName>
        <fullName evidence="2">Uncharacterized protein</fullName>
    </submittedName>
</protein>
<dbReference type="RefSeq" id="WP_009019342.1">
    <property type="nucleotide sequence ID" value="NZ_DS999411.1"/>
</dbReference>